<protein>
    <submittedName>
        <fullName evidence="1">Uncharacterized protein</fullName>
    </submittedName>
</protein>
<proteinExistence type="predicted"/>
<dbReference type="Proteomes" id="UP000765509">
    <property type="component" value="Unassembled WGS sequence"/>
</dbReference>
<evidence type="ECO:0000313" key="1">
    <source>
        <dbReference type="EMBL" id="MBW0475285.1"/>
    </source>
</evidence>
<keyword evidence="2" id="KW-1185">Reference proteome</keyword>
<accession>A0A9Q3GQH4</accession>
<sequence>MPKIPYTCPGSQKFTCKFLCLYRFPNIQTPYGWVASQQFQHFLMPVQAPDTSHAHPYSFTASGKFKQFLMQFQASNASHENPYACTCSKQFRQFLTLGQPPDNSKNSLHD</sequence>
<reference evidence="1" key="1">
    <citation type="submission" date="2021-03" db="EMBL/GenBank/DDBJ databases">
        <title>Draft genome sequence of rust myrtle Austropuccinia psidii MF-1, a brazilian biotype.</title>
        <authorList>
            <person name="Quecine M.C."/>
            <person name="Pachon D.M.R."/>
            <person name="Bonatelli M.L."/>
            <person name="Correr F.H."/>
            <person name="Franceschini L.M."/>
            <person name="Leite T.F."/>
            <person name="Margarido G.R.A."/>
            <person name="Almeida C.A."/>
            <person name="Ferrarezi J.A."/>
            <person name="Labate C.A."/>
        </authorList>
    </citation>
    <scope>NUCLEOTIDE SEQUENCE</scope>
    <source>
        <strain evidence="1">MF-1</strain>
    </source>
</reference>
<comment type="caution">
    <text evidence="1">The sequence shown here is derived from an EMBL/GenBank/DDBJ whole genome shotgun (WGS) entry which is preliminary data.</text>
</comment>
<evidence type="ECO:0000313" key="2">
    <source>
        <dbReference type="Proteomes" id="UP000765509"/>
    </source>
</evidence>
<dbReference type="AlphaFoldDB" id="A0A9Q3GQH4"/>
<name>A0A9Q3GQH4_9BASI</name>
<dbReference type="EMBL" id="AVOT02004046">
    <property type="protein sequence ID" value="MBW0475285.1"/>
    <property type="molecule type" value="Genomic_DNA"/>
</dbReference>
<organism evidence="1 2">
    <name type="scientific">Austropuccinia psidii MF-1</name>
    <dbReference type="NCBI Taxonomy" id="1389203"/>
    <lineage>
        <taxon>Eukaryota</taxon>
        <taxon>Fungi</taxon>
        <taxon>Dikarya</taxon>
        <taxon>Basidiomycota</taxon>
        <taxon>Pucciniomycotina</taxon>
        <taxon>Pucciniomycetes</taxon>
        <taxon>Pucciniales</taxon>
        <taxon>Sphaerophragmiaceae</taxon>
        <taxon>Austropuccinia</taxon>
    </lineage>
</organism>
<gene>
    <name evidence="1" type="ORF">O181_015000</name>
</gene>